<name>A0ABW3WIF4_9RHOO</name>
<dbReference type="EMBL" id="JBHTMC010000027">
    <property type="protein sequence ID" value="MFD1265048.1"/>
    <property type="molecule type" value="Genomic_DNA"/>
</dbReference>
<feature type="region of interest" description="Disordered" evidence="1">
    <location>
        <begin position="204"/>
        <end position="224"/>
    </location>
</feature>
<accession>A0ABW3WIF4</accession>
<dbReference type="Pfam" id="PF02498">
    <property type="entry name" value="Bro-N"/>
    <property type="match status" value="1"/>
</dbReference>
<feature type="compositionally biased region" description="Low complexity" evidence="1">
    <location>
        <begin position="213"/>
        <end position="224"/>
    </location>
</feature>
<reference evidence="4" key="1">
    <citation type="journal article" date="2019" name="Int. J. Syst. Evol. Microbiol.">
        <title>The Global Catalogue of Microorganisms (GCM) 10K type strain sequencing project: providing services to taxonomists for standard genome sequencing and annotation.</title>
        <authorList>
            <consortium name="The Broad Institute Genomics Platform"/>
            <consortium name="The Broad Institute Genome Sequencing Center for Infectious Disease"/>
            <person name="Wu L."/>
            <person name="Ma J."/>
        </authorList>
    </citation>
    <scope>NUCLEOTIDE SEQUENCE [LARGE SCALE GENOMIC DNA]</scope>
    <source>
        <strain evidence="4">CCUG 48884</strain>
    </source>
</reference>
<dbReference type="SMART" id="SM01040">
    <property type="entry name" value="Bro-N"/>
    <property type="match status" value="1"/>
</dbReference>
<dbReference type="PROSITE" id="PS51750">
    <property type="entry name" value="BRO_N"/>
    <property type="match status" value="1"/>
</dbReference>
<feature type="domain" description="Bro-N" evidence="2">
    <location>
        <begin position="3"/>
        <end position="108"/>
    </location>
</feature>
<keyword evidence="4" id="KW-1185">Reference proteome</keyword>
<dbReference type="RefSeq" id="WP_277829862.1">
    <property type="nucleotide sequence ID" value="NZ_JARQZE010000001.1"/>
</dbReference>
<dbReference type="InterPro" id="IPR003497">
    <property type="entry name" value="BRO_N_domain"/>
</dbReference>
<gene>
    <name evidence="3" type="ORF">ACFQ4M_15845</name>
</gene>
<proteinExistence type="predicted"/>
<evidence type="ECO:0000313" key="3">
    <source>
        <dbReference type="EMBL" id="MFD1265048.1"/>
    </source>
</evidence>
<sequence length="224" mass="24714">MSHQSLSVFQFHTHSLRVFPTDDGLSFVAVAKDVARALGYRDAANFLRQVPESHRGTRQVSTPSGVQEMRVVDEAGLYRGVLRSEKPEAEPFMEWITAEVLPSIRRTGGYVREGAAQLAMAQELGALRDELRTQNNMILALYGQLDGARRGHVRALTTLAGIHKRQAAQEAKALVLTLEAAGVPRDEIARRTGKTLNHIRQIVHRDRHGRAPQQGAQGELGLEG</sequence>
<organism evidence="3 4">
    <name type="scientific">Thauera mechernichensis</name>
    <dbReference type="NCBI Taxonomy" id="82788"/>
    <lineage>
        <taxon>Bacteria</taxon>
        <taxon>Pseudomonadati</taxon>
        <taxon>Pseudomonadota</taxon>
        <taxon>Betaproteobacteria</taxon>
        <taxon>Rhodocyclales</taxon>
        <taxon>Zoogloeaceae</taxon>
        <taxon>Thauera</taxon>
    </lineage>
</organism>
<dbReference type="PANTHER" id="PTHR36180:SF2">
    <property type="entry name" value="BRO FAMILY PROTEIN"/>
    <property type="match status" value="1"/>
</dbReference>
<protein>
    <submittedName>
        <fullName evidence="3">Bro-N domain-containing protein</fullName>
    </submittedName>
</protein>
<evidence type="ECO:0000256" key="1">
    <source>
        <dbReference type="SAM" id="MobiDB-lite"/>
    </source>
</evidence>
<evidence type="ECO:0000259" key="2">
    <source>
        <dbReference type="PROSITE" id="PS51750"/>
    </source>
</evidence>
<dbReference type="Proteomes" id="UP001597158">
    <property type="component" value="Unassembled WGS sequence"/>
</dbReference>
<comment type="caution">
    <text evidence="3">The sequence shown here is derived from an EMBL/GenBank/DDBJ whole genome shotgun (WGS) entry which is preliminary data.</text>
</comment>
<evidence type="ECO:0000313" key="4">
    <source>
        <dbReference type="Proteomes" id="UP001597158"/>
    </source>
</evidence>
<dbReference type="PANTHER" id="PTHR36180">
    <property type="entry name" value="DNA-BINDING PROTEIN-RELATED-RELATED"/>
    <property type="match status" value="1"/>
</dbReference>